<evidence type="ECO:0000256" key="1">
    <source>
        <dbReference type="SAM" id="MobiDB-lite"/>
    </source>
</evidence>
<feature type="compositionally biased region" description="Basic and acidic residues" evidence="1">
    <location>
        <begin position="278"/>
        <end position="300"/>
    </location>
</feature>
<feature type="compositionally biased region" description="Polar residues" evidence="1">
    <location>
        <begin position="337"/>
        <end position="350"/>
    </location>
</feature>
<feature type="compositionally biased region" description="Polar residues" evidence="1">
    <location>
        <begin position="1"/>
        <end position="12"/>
    </location>
</feature>
<sequence>MASGVLRTNGSHVSGGRNKPAITVPLRSVLSFTAVEASSDAEEENPVAVEDDSVTNPTLETSSIKQLSLELPSSQPPLPERGSKELLPTPPLLPGGGINSDGGIAAGSAGSLVDGGAGCAGGSSGASSNLPSNSNGNDVSKITNGTSLSTIRASPENGEKSHPKVLAGKTLTDKQALDGSNPNSQPNGSNTHEASDSLVTTGDSTKTKGAKSVVAVEGPSSTLPLTAGDSSTVTQTPESKKQAEQPPETPVSSAEERLRVPAVPAVEGNITTSNPSQESREQTTKKESEALKQVSEDTERGQQNQDTAPSTLVGVTGNGSRAETTASSTSTNDGDGAQSTGDENNDNAQRPNPKETNHLKADNTNVAPTFTEAAPQTATTATTTQTNDTSTKGDSDGSTAVSHTTSPLLLL</sequence>
<comment type="caution">
    <text evidence="2">The sequence shown here is derived from an EMBL/GenBank/DDBJ whole genome shotgun (WGS) entry which is preliminary data.</text>
</comment>
<feature type="compositionally biased region" description="Low complexity" evidence="1">
    <location>
        <begin position="320"/>
        <end position="331"/>
    </location>
</feature>
<dbReference type="AlphaFoldDB" id="K2M2Q2"/>
<dbReference type="EMBL" id="AHKC01013717">
    <property type="protein sequence ID" value="EKF29243.1"/>
    <property type="molecule type" value="Genomic_DNA"/>
</dbReference>
<gene>
    <name evidence="2" type="ORF">MOQ_006982</name>
</gene>
<accession>K2M2Q2</accession>
<feature type="compositionally biased region" description="Low complexity" evidence="1">
    <location>
        <begin position="367"/>
        <end position="390"/>
    </location>
</feature>
<organism evidence="2 3">
    <name type="scientific">Trypanosoma cruzi marinkellei</name>
    <dbReference type="NCBI Taxonomy" id="85056"/>
    <lineage>
        <taxon>Eukaryota</taxon>
        <taxon>Discoba</taxon>
        <taxon>Euglenozoa</taxon>
        <taxon>Kinetoplastea</taxon>
        <taxon>Metakinetoplastina</taxon>
        <taxon>Trypanosomatida</taxon>
        <taxon>Trypanosomatidae</taxon>
        <taxon>Trypanosoma</taxon>
        <taxon>Schizotrypanum</taxon>
    </lineage>
</organism>
<feature type="region of interest" description="Disordered" evidence="1">
    <location>
        <begin position="36"/>
        <end position="411"/>
    </location>
</feature>
<proteinExistence type="predicted"/>
<dbReference type="Proteomes" id="UP000007350">
    <property type="component" value="Unassembled WGS sequence"/>
</dbReference>
<feature type="compositionally biased region" description="Polar residues" evidence="1">
    <location>
        <begin position="219"/>
        <end position="237"/>
    </location>
</feature>
<feature type="compositionally biased region" description="Basic and acidic residues" evidence="1">
    <location>
        <begin position="352"/>
        <end position="361"/>
    </location>
</feature>
<evidence type="ECO:0000313" key="2">
    <source>
        <dbReference type="EMBL" id="EKF29243.1"/>
    </source>
</evidence>
<name>K2M2Q2_TRYCR</name>
<feature type="non-terminal residue" evidence="2">
    <location>
        <position position="411"/>
    </location>
</feature>
<protein>
    <submittedName>
        <fullName evidence="2">Mucin-associated surface protein (MASP), putative</fullName>
    </submittedName>
</protein>
<evidence type="ECO:0000313" key="3">
    <source>
        <dbReference type="Proteomes" id="UP000007350"/>
    </source>
</evidence>
<reference evidence="2 3" key="1">
    <citation type="journal article" date="2012" name="BMC Genomics">
        <title>Comparative genomic analysis of human infective Trypanosoma cruzi lineages with the bat-restricted subspecies T. cruzi marinkellei.</title>
        <authorList>
            <person name="Franzen O."/>
            <person name="Talavera-Lopez C."/>
            <person name="Ochaya S."/>
            <person name="Butler C.E."/>
            <person name="Messenger L.A."/>
            <person name="Lewis M.D."/>
            <person name="Llewellyn M.S."/>
            <person name="Marinkelle C.J."/>
            <person name="Tyler K.M."/>
            <person name="Miles M.A."/>
            <person name="Andersson B."/>
        </authorList>
    </citation>
    <scope>NUCLEOTIDE SEQUENCE [LARGE SCALE GENOMIC DNA]</scope>
    <source>
        <strain evidence="2 3">B7</strain>
    </source>
</reference>
<feature type="compositionally biased region" description="Polar residues" evidence="1">
    <location>
        <begin position="54"/>
        <end position="65"/>
    </location>
</feature>
<feature type="compositionally biased region" description="Polar residues" evidence="1">
    <location>
        <begin position="138"/>
        <end position="152"/>
    </location>
</feature>
<keyword evidence="3" id="KW-1185">Reference proteome</keyword>
<feature type="compositionally biased region" description="Low complexity" evidence="1">
    <location>
        <begin position="125"/>
        <end position="137"/>
    </location>
</feature>
<feature type="compositionally biased region" description="Polar residues" evidence="1">
    <location>
        <begin position="301"/>
        <end position="310"/>
    </location>
</feature>
<feature type="compositionally biased region" description="Gly residues" evidence="1">
    <location>
        <begin position="113"/>
        <end position="124"/>
    </location>
</feature>
<feature type="compositionally biased region" description="Low complexity" evidence="1">
    <location>
        <begin position="101"/>
        <end position="111"/>
    </location>
</feature>
<feature type="compositionally biased region" description="Low complexity" evidence="1">
    <location>
        <begin position="179"/>
        <end position="190"/>
    </location>
</feature>
<feature type="region of interest" description="Disordered" evidence="1">
    <location>
        <begin position="1"/>
        <end position="20"/>
    </location>
</feature>
<feature type="compositionally biased region" description="Acidic residues" evidence="1">
    <location>
        <begin position="39"/>
        <end position="53"/>
    </location>
</feature>
<feature type="compositionally biased region" description="Polar residues" evidence="1">
    <location>
        <begin position="396"/>
        <end position="411"/>
    </location>
</feature>